<dbReference type="PANTHER" id="PTHR40761:SF1">
    <property type="entry name" value="CONSERVED INTEGRAL MEMBRANE ALANINE VALINE AND LEUCINE RICH PROTEIN-RELATED"/>
    <property type="match status" value="1"/>
</dbReference>
<keyword evidence="1" id="KW-0472">Membrane</keyword>
<dbReference type="EMBL" id="PHQP01000043">
    <property type="protein sequence ID" value="RAV33833.1"/>
    <property type="molecule type" value="Genomic_DNA"/>
</dbReference>
<feature type="transmembrane region" description="Helical" evidence="1">
    <location>
        <begin position="46"/>
        <end position="65"/>
    </location>
</feature>
<sequence>MSVNNLLAIVFALLSALTIALGTVLRHYVGEEPDPDAPVRSTVWRSIIQPLWWLGLFCALGGYGLQIVALGFGTLLVVQPILVLSLMFTLPLAARVEGRRISRVEALWAALLTAAVAVLVVLGRPSPGLTQPPERRWVIALLIGAGAMLALFAVTRRWLGNEMALILGAITGGIMGYVAVLSKAVVDVFTHQGLSQLVGAWEFHALLGGAVIGVAVQQASFNLGDLRDSLPAMTIVEPIVAFALGYAILGERVQAHGAQWILMAAALIIMIAGTIVLSRSTLTSGNTAQQAEPRGG</sequence>
<evidence type="ECO:0000313" key="2">
    <source>
        <dbReference type="EMBL" id="RAV33833.1"/>
    </source>
</evidence>
<gene>
    <name evidence="2" type="ORF">CWC39_06460</name>
</gene>
<accession>A0A364VAZ4</accession>
<comment type="caution">
    <text evidence="2">The sequence shown here is derived from an EMBL/GenBank/DDBJ whole genome shotgun (WGS) entry which is preliminary data.</text>
</comment>
<keyword evidence="1" id="KW-0812">Transmembrane</keyword>
<evidence type="ECO:0000256" key="1">
    <source>
        <dbReference type="SAM" id="Phobius"/>
    </source>
</evidence>
<feature type="transmembrane region" description="Helical" evidence="1">
    <location>
        <begin position="229"/>
        <end position="248"/>
    </location>
</feature>
<dbReference type="NCBIfam" id="NF038012">
    <property type="entry name" value="DMT_1"/>
    <property type="match status" value="1"/>
</dbReference>
<reference evidence="2 3" key="1">
    <citation type="journal article" date="2018" name="Syst. Appl. Microbiol.">
        <title>Corynebacterium heidelbergense sp. nov., isolated from the preen glands of Egyptian geese (Alopochen aegyptiacus).</title>
        <authorList>
            <person name="Braun M.S."/>
            <person name="Wang E."/>
            <person name="Zimmermann S."/>
            <person name="Wink M."/>
        </authorList>
    </citation>
    <scope>NUCLEOTIDE SEQUENCE [LARGE SCALE GENOMIC DNA]</scope>
    <source>
        <strain evidence="2 3">DSM 104638</strain>
    </source>
</reference>
<evidence type="ECO:0008006" key="4">
    <source>
        <dbReference type="Google" id="ProtNLM"/>
    </source>
</evidence>
<dbReference type="RefSeq" id="WP_112769687.1">
    <property type="nucleotide sequence ID" value="NZ_CP063191.1"/>
</dbReference>
<name>A0A364VAZ4_9CORY</name>
<feature type="transmembrane region" description="Helical" evidence="1">
    <location>
        <begin position="198"/>
        <end position="217"/>
    </location>
</feature>
<dbReference type="OrthoDB" id="4382070at2"/>
<feature type="transmembrane region" description="Helical" evidence="1">
    <location>
        <begin position="260"/>
        <end position="277"/>
    </location>
</feature>
<feature type="transmembrane region" description="Helical" evidence="1">
    <location>
        <begin position="165"/>
        <end position="186"/>
    </location>
</feature>
<protein>
    <recommendedName>
        <fullName evidence="4">Multidrug DMT transporter permease</fullName>
    </recommendedName>
</protein>
<evidence type="ECO:0000313" key="3">
    <source>
        <dbReference type="Proteomes" id="UP000251047"/>
    </source>
</evidence>
<keyword evidence="1" id="KW-1133">Transmembrane helix</keyword>
<dbReference type="PANTHER" id="PTHR40761">
    <property type="entry name" value="CONSERVED INTEGRAL MEMBRANE ALANINE VALINE AND LEUCINE RICH PROTEIN-RELATED"/>
    <property type="match status" value="1"/>
</dbReference>
<dbReference type="Proteomes" id="UP000251047">
    <property type="component" value="Unassembled WGS sequence"/>
</dbReference>
<proteinExistence type="predicted"/>
<dbReference type="AlphaFoldDB" id="A0A364VAZ4"/>
<feature type="transmembrane region" description="Helical" evidence="1">
    <location>
        <begin position="137"/>
        <end position="159"/>
    </location>
</feature>
<feature type="transmembrane region" description="Helical" evidence="1">
    <location>
        <begin position="72"/>
        <end position="94"/>
    </location>
</feature>
<feature type="transmembrane region" description="Helical" evidence="1">
    <location>
        <begin position="106"/>
        <end position="125"/>
    </location>
</feature>
<organism evidence="2 3">
    <name type="scientific">Corynebacterium heidelbergense</name>
    <dbReference type="NCBI Taxonomy" id="2055947"/>
    <lineage>
        <taxon>Bacteria</taxon>
        <taxon>Bacillati</taxon>
        <taxon>Actinomycetota</taxon>
        <taxon>Actinomycetes</taxon>
        <taxon>Mycobacteriales</taxon>
        <taxon>Corynebacteriaceae</taxon>
        <taxon>Corynebacterium</taxon>
    </lineage>
</organism>